<feature type="transmembrane region" description="Helical" evidence="5">
    <location>
        <begin position="28"/>
        <end position="45"/>
    </location>
</feature>
<organism evidence="7 8">
    <name type="scientific">Paenibacillus agaridevorans</name>
    <dbReference type="NCBI Taxonomy" id="171404"/>
    <lineage>
        <taxon>Bacteria</taxon>
        <taxon>Bacillati</taxon>
        <taxon>Bacillota</taxon>
        <taxon>Bacilli</taxon>
        <taxon>Bacillales</taxon>
        <taxon>Paenibacillaceae</taxon>
        <taxon>Paenibacillus</taxon>
    </lineage>
</organism>
<evidence type="ECO:0000259" key="6">
    <source>
        <dbReference type="Pfam" id="PF06271"/>
    </source>
</evidence>
<feature type="transmembrane region" description="Helical" evidence="5">
    <location>
        <begin position="57"/>
        <end position="76"/>
    </location>
</feature>
<evidence type="ECO:0000256" key="3">
    <source>
        <dbReference type="ARBA" id="ARBA00022989"/>
    </source>
</evidence>
<name>A0A2R5F2H9_9BACL</name>
<evidence type="ECO:0000256" key="5">
    <source>
        <dbReference type="SAM" id="Phobius"/>
    </source>
</evidence>
<accession>A0A2R5F2H9</accession>
<dbReference type="Pfam" id="PF06271">
    <property type="entry name" value="RDD"/>
    <property type="match status" value="1"/>
</dbReference>
<dbReference type="EMBL" id="BDQX01000458">
    <property type="protein sequence ID" value="GBG12369.1"/>
    <property type="molecule type" value="Genomic_DNA"/>
</dbReference>
<keyword evidence="2 5" id="KW-0812">Transmembrane</keyword>
<comment type="subcellular location">
    <subcellularLocation>
        <location evidence="1">Membrane</location>
        <topology evidence="1">Multi-pass membrane protein</topology>
    </subcellularLocation>
</comment>
<keyword evidence="4 5" id="KW-0472">Membrane</keyword>
<evidence type="ECO:0000256" key="1">
    <source>
        <dbReference type="ARBA" id="ARBA00004141"/>
    </source>
</evidence>
<evidence type="ECO:0000313" key="8">
    <source>
        <dbReference type="Proteomes" id="UP000245202"/>
    </source>
</evidence>
<feature type="domain" description="RDD" evidence="6">
    <location>
        <begin position="19"/>
        <end position="131"/>
    </location>
</feature>
<protein>
    <submittedName>
        <fullName evidence="7">RDD family protein</fullName>
    </submittedName>
</protein>
<evidence type="ECO:0000256" key="2">
    <source>
        <dbReference type="ARBA" id="ARBA00022692"/>
    </source>
</evidence>
<sequence length="179" mass="20495">MEQELVQEPAPLAPQQPTKPWIRFWARYFDYLSHAILISILWILIDFDSFLQINDNLLGFILLVAFVFLDALYMYFWGTTPGKKLLNIKVLDADGTRMPKSLAFKRARLVWLRGMGLGVGILEIIANIVGYRRLKKEGITSWDQELGLQVIHGKIGIFRMLLTPFIVVLLLGIAVYGMI</sequence>
<feature type="transmembrane region" description="Helical" evidence="5">
    <location>
        <begin position="110"/>
        <end position="131"/>
    </location>
</feature>
<dbReference type="AlphaFoldDB" id="A0A2R5F2H9"/>
<gene>
    <name evidence="7" type="ORF">PAT3040_07244</name>
</gene>
<evidence type="ECO:0000313" key="7">
    <source>
        <dbReference type="EMBL" id="GBG12369.1"/>
    </source>
</evidence>
<comment type="caution">
    <text evidence="7">The sequence shown here is derived from an EMBL/GenBank/DDBJ whole genome shotgun (WGS) entry which is preliminary data.</text>
</comment>
<dbReference type="GO" id="GO:0016020">
    <property type="term" value="C:membrane"/>
    <property type="evidence" value="ECO:0007669"/>
    <property type="project" value="UniProtKB-SubCell"/>
</dbReference>
<feature type="transmembrane region" description="Helical" evidence="5">
    <location>
        <begin position="151"/>
        <end position="176"/>
    </location>
</feature>
<evidence type="ECO:0000256" key="4">
    <source>
        <dbReference type="ARBA" id="ARBA00023136"/>
    </source>
</evidence>
<dbReference type="Proteomes" id="UP000245202">
    <property type="component" value="Unassembled WGS sequence"/>
</dbReference>
<keyword evidence="8" id="KW-1185">Reference proteome</keyword>
<proteinExistence type="predicted"/>
<dbReference type="InterPro" id="IPR010432">
    <property type="entry name" value="RDD"/>
</dbReference>
<dbReference type="RefSeq" id="WP_181377029.1">
    <property type="nucleotide sequence ID" value="NZ_BDQX01000458.1"/>
</dbReference>
<reference evidence="7 8" key="1">
    <citation type="submission" date="2017-08" db="EMBL/GenBank/DDBJ databases">
        <title>Substantial Increase in Enzyme Production by Combined Drug-Resistance Mutations in Paenibacillus agaridevorans.</title>
        <authorList>
            <person name="Tanaka Y."/>
            <person name="Funane K."/>
            <person name="Hosaka T."/>
            <person name="Shiwa Y."/>
            <person name="Fujita N."/>
            <person name="Miyazaki T."/>
            <person name="Yoshikawa H."/>
            <person name="Murakami K."/>
            <person name="Kasahara K."/>
            <person name="Inaoka T."/>
            <person name="Hiraga Y."/>
            <person name="Ochi K."/>
        </authorList>
    </citation>
    <scope>NUCLEOTIDE SEQUENCE [LARGE SCALE GENOMIC DNA]</scope>
    <source>
        <strain evidence="7 8">T-3040</strain>
    </source>
</reference>
<keyword evidence="3 5" id="KW-1133">Transmembrane helix</keyword>